<sequence>MSNKKPYRRLLPSNASFPINYKSRSGQFNNQQTNNNPSSWVTPREILTQSSSRKIPLKSSVSNITKSQVKCSKSKNSGQRAARNRKRIELLSQPKFREQNQSRLQSSSTNSANVGNSKNIIDRQSGKLIINNFSSTCNRFRAVTPRLLRLAQPKIYYSPNDNFYLHKIEAMEKPGMMRMSSRFEELATPKKFQYHTSKDPFKVNPKALKASCSTRIEELARPKGFSQPFSQLLQDYMDRAFVGS</sequence>
<dbReference type="Pfam" id="PF14912">
    <property type="entry name" value="THEG"/>
    <property type="match status" value="3"/>
</dbReference>
<evidence type="ECO:0000313" key="3">
    <source>
        <dbReference type="EMBL" id="KAK0162764.1"/>
    </source>
</evidence>
<name>A0AA39F4F3_MICHY</name>
<evidence type="ECO:0000313" key="4">
    <source>
        <dbReference type="Proteomes" id="UP001168972"/>
    </source>
</evidence>
<gene>
    <name evidence="3" type="ORF">PV327_006514</name>
</gene>
<dbReference type="InterPro" id="IPR042401">
    <property type="entry name" value="SPMAP2-like"/>
</dbReference>
<dbReference type="SMART" id="SM00705">
    <property type="entry name" value="THEG"/>
    <property type="match status" value="4"/>
</dbReference>
<feature type="compositionally biased region" description="Polar residues" evidence="2">
    <location>
        <begin position="101"/>
        <end position="118"/>
    </location>
</feature>
<dbReference type="PANTHER" id="PTHR15901:SF16">
    <property type="entry name" value="TESTICULAR HAPLOID EXPRESSED GENE PROTEIN"/>
    <property type="match status" value="1"/>
</dbReference>
<reference evidence="3" key="2">
    <citation type="submission" date="2023-03" db="EMBL/GenBank/DDBJ databases">
        <authorList>
            <person name="Inwood S.N."/>
            <person name="Skelly J.G."/>
            <person name="Guhlin J."/>
            <person name="Harrop T.W.R."/>
            <person name="Goldson S.G."/>
            <person name="Dearden P.K."/>
        </authorList>
    </citation>
    <scope>NUCLEOTIDE SEQUENCE</scope>
    <source>
        <strain evidence="3">Lincoln</strain>
        <tissue evidence="3">Whole body</tissue>
    </source>
</reference>
<dbReference type="PANTHER" id="PTHR15901">
    <property type="entry name" value="TESTICULAR HAPLOID EXPRESSED GENE PROTEIN"/>
    <property type="match status" value="1"/>
</dbReference>
<dbReference type="InterPro" id="IPR006623">
    <property type="entry name" value="THEG"/>
</dbReference>
<evidence type="ECO:0000256" key="1">
    <source>
        <dbReference type="ARBA" id="ARBA00022737"/>
    </source>
</evidence>
<keyword evidence="1" id="KW-0677">Repeat</keyword>
<feature type="compositionally biased region" description="Polar residues" evidence="2">
    <location>
        <begin position="13"/>
        <end position="79"/>
    </location>
</feature>
<proteinExistence type="predicted"/>
<evidence type="ECO:0000256" key="2">
    <source>
        <dbReference type="SAM" id="MobiDB-lite"/>
    </source>
</evidence>
<dbReference type="EMBL" id="JAQQBR010001833">
    <property type="protein sequence ID" value="KAK0162764.1"/>
    <property type="molecule type" value="Genomic_DNA"/>
</dbReference>
<keyword evidence="4" id="KW-1185">Reference proteome</keyword>
<reference evidence="3" key="1">
    <citation type="journal article" date="2023" name="bioRxiv">
        <title>Scaffold-level genome assemblies of two parasitoid biocontrol wasps reveal the parthenogenesis mechanism and an associated novel virus.</title>
        <authorList>
            <person name="Inwood S."/>
            <person name="Skelly J."/>
            <person name="Guhlin J."/>
            <person name="Harrop T."/>
            <person name="Goldson S."/>
            <person name="Dearden P."/>
        </authorList>
    </citation>
    <scope>NUCLEOTIDE SEQUENCE</scope>
    <source>
        <strain evidence="3">Lincoln</strain>
        <tissue evidence="3">Whole body</tissue>
    </source>
</reference>
<dbReference type="AlphaFoldDB" id="A0AA39F4F3"/>
<accession>A0AA39F4F3</accession>
<protein>
    <submittedName>
        <fullName evidence="3">Uncharacterized protein</fullName>
    </submittedName>
</protein>
<organism evidence="3 4">
    <name type="scientific">Microctonus hyperodae</name>
    <name type="common">Parasitoid wasp</name>
    <dbReference type="NCBI Taxonomy" id="165561"/>
    <lineage>
        <taxon>Eukaryota</taxon>
        <taxon>Metazoa</taxon>
        <taxon>Ecdysozoa</taxon>
        <taxon>Arthropoda</taxon>
        <taxon>Hexapoda</taxon>
        <taxon>Insecta</taxon>
        <taxon>Pterygota</taxon>
        <taxon>Neoptera</taxon>
        <taxon>Endopterygota</taxon>
        <taxon>Hymenoptera</taxon>
        <taxon>Apocrita</taxon>
        <taxon>Ichneumonoidea</taxon>
        <taxon>Braconidae</taxon>
        <taxon>Euphorinae</taxon>
        <taxon>Microctonus</taxon>
    </lineage>
</organism>
<dbReference type="Proteomes" id="UP001168972">
    <property type="component" value="Unassembled WGS sequence"/>
</dbReference>
<comment type="caution">
    <text evidence="3">The sequence shown here is derived from an EMBL/GenBank/DDBJ whole genome shotgun (WGS) entry which is preliminary data.</text>
</comment>
<feature type="region of interest" description="Disordered" evidence="2">
    <location>
        <begin position="1"/>
        <end position="118"/>
    </location>
</feature>